<dbReference type="EMBL" id="MTSD02000001">
    <property type="protein sequence ID" value="OOV88231.1"/>
    <property type="molecule type" value="Genomic_DNA"/>
</dbReference>
<evidence type="ECO:0000313" key="1">
    <source>
        <dbReference type="EMBL" id="OOV88231.1"/>
    </source>
</evidence>
<proteinExistence type="predicted"/>
<protein>
    <submittedName>
        <fullName evidence="1">TIGR02647 family protein</fullName>
    </submittedName>
</protein>
<keyword evidence="2" id="KW-1185">Reference proteome</keyword>
<dbReference type="InterPro" id="IPR013468">
    <property type="entry name" value="CHP02647"/>
</dbReference>
<evidence type="ECO:0000313" key="2">
    <source>
        <dbReference type="Proteomes" id="UP000190064"/>
    </source>
</evidence>
<gene>
    <name evidence="1" type="ORF">BTA35_0201490</name>
</gene>
<reference evidence="1" key="1">
    <citation type="submission" date="2017-02" db="EMBL/GenBank/DDBJ databases">
        <title>Draft Genome Sequence of the Salt Water Bacterium Oceanospirillum linum ATCC 11336.</title>
        <authorList>
            <person name="Trachtenberg A.M."/>
            <person name="Carney J.G."/>
            <person name="Linnane J.D."/>
            <person name="Rheaume B.A."/>
            <person name="Pitts N.L."/>
            <person name="Mykles D.L."/>
            <person name="Maclea K.S."/>
        </authorList>
    </citation>
    <scope>NUCLEOTIDE SEQUENCE [LARGE SCALE GENOMIC DNA]</scope>
    <source>
        <strain evidence="1">ATCC 11336</strain>
    </source>
</reference>
<sequence>MLLSEAQHQEINVLLQFNLSSMQEGIKVHSNAEPDLIAATCRLFEKGLITQEDGGYLTSLGHTATEHAQALKTILSAAEAELQG</sequence>
<comment type="caution">
    <text evidence="1">The sequence shown here is derived from an EMBL/GenBank/DDBJ whole genome shotgun (WGS) entry which is preliminary data.</text>
</comment>
<dbReference type="Proteomes" id="UP000190064">
    <property type="component" value="Unassembled WGS sequence"/>
</dbReference>
<dbReference type="AlphaFoldDB" id="A0A1T1HEE2"/>
<dbReference type="STRING" id="966.BTA35_0201490"/>
<organism evidence="1 2">
    <name type="scientific">Oceanospirillum linum</name>
    <dbReference type="NCBI Taxonomy" id="966"/>
    <lineage>
        <taxon>Bacteria</taxon>
        <taxon>Pseudomonadati</taxon>
        <taxon>Pseudomonadota</taxon>
        <taxon>Gammaproteobacteria</taxon>
        <taxon>Oceanospirillales</taxon>
        <taxon>Oceanospirillaceae</taxon>
        <taxon>Oceanospirillum</taxon>
    </lineage>
</organism>
<accession>A0A1T1HEE2</accession>
<dbReference type="RefSeq" id="WP_077242654.1">
    <property type="nucleotide sequence ID" value="NZ_FXTS01000001.1"/>
</dbReference>
<dbReference type="NCBIfam" id="TIGR02647">
    <property type="entry name" value="DNA"/>
    <property type="match status" value="1"/>
</dbReference>
<dbReference type="Pfam" id="PF18918">
    <property type="entry name" value="DUF5669"/>
    <property type="match status" value="1"/>
</dbReference>
<name>A0A1T1HEE2_OCELI</name>